<keyword evidence="3" id="KW-1185">Reference proteome</keyword>
<organism evidence="2 3">
    <name type="scientific">Portunus trituberculatus</name>
    <name type="common">Swimming crab</name>
    <name type="synonym">Neptunus trituberculatus</name>
    <dbReference type="NCBI Taxonomy" id="210409"/>
    <lineage>
        <taxon>Eukaryota</taxon>
        <taxon>Metazoa</taxon>
        <taxon>Ecdysozoa</taxon>
        <taxon>Arthropoda</taxon>
        <taxon>Crustacea</taxon>
        <taxon>Multicrustacea</taxon>
        <taxon>Malacostraca</taxon>
        <taxon>Eumalacostraca</taxon>
        <taxon>Eucarida</taxon>
        <taxon>Decapoda</taxon>
        <taxon>Pleocyemata</taxon>
        <taxon>Brachyura</taxon>
        <taxon>Eubrachyura</taxon>
        <taxon>Portunoidea</taxon>
        <taxon>Portunidae</taxon>
        <taxon>Portuninae</taxon>
        <taxon>Portunus</taxon>
    </lineage>
</organism>
<dbReference type="Proteomes" id="UP000324222">
    <property type="component" value="Unassembled WGS sequence"/>
</dbReference>
<evidence type="ECO:0000313" key="3">
    <source>
        <dbReference type="Proteomes" id="UP000324222"/>
    </source>
</evidence>
<feature type="compositionally biased region" description="Basic and acidic residues" evidence="1">
    <location>
        <begin position="78"/>
        <end position="90"/>
    </location>
</feature>
<evidence type="ECO:0000313" key="2">
    <source>
        <dbReference type="EMBL" id="MPC73220.1"/>
    </source>
</evidence>
<dbReference type="AlphaFoldDB" id="A0A5B7HLA7"/>
<feature type="region of interest" description="Disordered" evidence="1">
    <location>
        <begin position="78"/>
        <end position="103"/>
    </location>
</feature>
<dbReference type="EMBL" id="VSRR010036349">
    <property type="protein sequence ID" value="MPC73220.1"/>
    <property type="molecule type" value="Genomic_DNA"/>
</dbReference>
<gene>
    <name evidence="2" type="ORF">E2C01_067542</name>
</gene>
<name>A0A5B7HLA7_PORTR</name>
<proteinExistence type="predicted"/>
<accession>A0A5B7HLA7</accession>
<feature type="region of interest" description="Disordered" evidence="1">
    <location>
        <begin position="1"/>
        <end position="22"/>
    </location>
</feature>
<comment type="caution">
    <text evidence="2">The sequence shown here is derived from an EMBL/GenBank/DDBJ whole genome shotgun (WGS) entry which is preliminary data.</text>
</comment>
<sequence>MSSPLPAAPREETMVETVEDGGECWRERVVEKRWEEGKGGENGSLTPPTPPSTLICMASTCHNGRRSRALLPRRPGKMHEGHIMQVEQHKSATSVKSSGSLTG</sequence>
<evidence type="ECO:0000256" key="1">
    <source>
        <dbReference type="SAM" id="MobiDB-lite"/>
    </source>
</evidence>
<feature type="compositionally biased region" description="Polar residues" evidence="1">
    <location>
        <begin position="91"/>
        <end position="103"/>
    </location>
</feature>
<reference evidence="2 3" key="1">
    <citation type="submission" date="2019-05" db="EMBL/GenBank/DDBJ databases">
        <title>Another draft genome of Portunus trituberculatus and its Hox gene families provides insights of decapod evolution.</title>
        <authorList>
            <person name="Jeong J.-H."/>
            <person name="Song I."/>
            <person name="Kim S."/>
            <person name="Choi T."/>
            <person name="Kim D."/>
            <person name="Ryu S."/>
            <person name="Kim W."/>
        </authorList>
    </citation>
    <scope>NUCLEOTIDE SEQUENCE [LARGE SCALE GENOMIC DNA]</scope>
    <source>
        <tissue evidence="2">Muscle</tissue>
    </source>
</reference>
<protein>
    <submittedName>
        <fullName evidence="2">Uncharacterized protein</fullName>
    </submittedName>
</protein>